<dbReference type="InterPro" id="IPR003524">
    <property type="entry name" value="PNAcMuramoyl-5peptid_Trfase"/>
</dbReference>
<evidence type="ECO:0000313" key="16">
    <source>
        <dbReference type="Proteomes" id="UP000306402"/>
    </source>
</evidence>
<evidence type="ECO:0000256" key="2">
    <source>
        <dbReference type="ARBA" id="ARBA00005583"/>
    </source>
</evidence>
<evidence type="ECO:0000256" key="9">
    <source>
        <dbReference type="ARBA" id="ARBA00023136"/>
    </source>
</evidence>
<evidence type="ECO:0000256" key="11">
    <source>
        <dbReference type="ARBA" id="ARBA00023316"/>
    </source>
</evidence>
<evidence type="ECO:0000256" key="1">
    <source>
        <dbReference type="ARBA" id="ARBA00004141"/>
    </source>
</evidence>
<dbReference type="PANTHER" id="PTHR22926:SF5">
    <property type="entry name" value="PHOSPHO-N-ACETYLMURAMOYL-PENTAPEPTIDE-TRANSFERASE HOMOLOG"/>
    <property type="match status" value="1"/>
</dbReference>
<dbReference type="GO" id="GO:0071555">
    <property type="term" value="P:cell wall organization"/>
    <property type="evidence" value="ECO:0007669"/>
    <property type="project" value="UniProtKB-KW"/>
</dbReference>
<dbReference type="RefSeq" id="WP_138368044.1">
    <property type="nucleotide sequence ID" value="NZ_VCEJ01000008.1"/>
</dbReference>
<feature type="transmembrane region" description="Helical" evidence="12">
    <location>
        <begin position="71"/>
        <end position="92"/>
    </location>
</feature>
<proteinExistence type="inferred from homology"/>
<evidence type="ECO:0000313" key="15">
    <source>
        <dbReference type="EMBL" id="TLU97944.1"/>
    </source>
</evidence>
<dbReference type="InterPro" id="IPR018480">
    <property type="entry name" value="PNAcMuramoyl-5peptid_Trfase_CS"/>
</dbReference>
<dbReference type="PROSITE" id="PS01348">
    <property type="entry name" value="MRAY_2"/>
    <property type="match status" value="1"/>
</dbReference>
<keyword evidence="16" id="KW-1185">Reference proteome</keyword>
<keyword evidence="3 12" id="KW-0132">Cell division</keyword>
<feature type="transmembrane region" description="Helical" evidence="12">
    <location>
        <begin position="300"/>
        <end position="321"/>
    </location>
</feature>
<comment type="catalytic activity">
    <reaction evidence="12">
        <text>UDP-N-acetyl-alpha-D-muramoyl-L-alanyl-gamma-D-glutamyl-meso-2,6-diaminopimeloyl-D-alanyl-D-alanine + di-trans,octa-cis-undecaprenyl phosphate = di-trans,octa-cis-undecaprenyl diphospho-N-acetyl-alpha-D-muramoyl-L-alanyl-D-glutamyl-meso-2,6-diaminopimeloyl-D-alanyl-D-alanine + UMP</text>
        <dbReference type="Rhea" id="RHEA:28386"/>
        <dbReference type="ChEBI" id="CHEBI:57865"/>
        <dbReference type="ChEBI" id="CHEBI:60392"/>
        <dbReference type="ChEBI" id="CHEBI:61386"/>
        <dbReference type="ChEBI" id="CHEBI:61387"/>
        <dbReference type="EC" id="2.7.8.13"/>
    </reaction>
</comment>
<sequence length="403" mass="44914">MLYYLFEYLDKHFNIPGAGVFQYISFRALGSTVLSLFIAATWGKTIINFLRKKQMGESIRDLGLAGQMEKAGTPTMGGFIILASLLIPVLLFAKLTNVYIVLLIITAVWTGMIGFLDDYLKKFKNNKDGLHGRFKIVGQVGLGLIVGITLSFNDNVRIRIYDKPLLSSNLGEIQRYRDMIHPTVTTIPFFKNNEFDYKSLLFGLPEQYTWIIYTIIAIFIITAISNGANITDGIDGLAAGVSGIIALTLGVLAYLSGNTKFSQYLNIMYIPNSGELVIFCAAFIGACVGFLWYNAYPAQVFMGDTGSLMLGGVIAVTALAIRKEWLIPIMCGIFIAENASVILQVSYFKYTKNKYGEGRRIFLMSPLHHHYQKKGIHESKIVTRFWIVGIILAILTLATLKLR</sequence>
<comment type="cofactor">
    <cofactor evidence="12 14">
        <name>Mg(2+)</name>
        <dbReference type="ChEBI" id="CHEBI:18420"/>
    </cofactor>
</comment>
<dbReference type="OrthoDB" id="9805475at2"/>
<feature type="transmembrane region" description="Helical" evidence="12">
    <location>
        <begin position="237"/>
        <end position="256"/>
    </location>
</feature>
<dbReference type="EC" id="2.7.8.13" evidence="12 13"/>
<dbReference type="GO" id="GO:0005886">
    <property type="term" value="C:plasma membrane"/>
    <property type="evidence" value="ECO:0007669"/>
    <property type="project" value="UniProtKB-SubCell"/>
</dbReference>
<protein>
    <recommendedName>
        <fullName evidence="12 13">Phospho-N-acetylmuramoyl-pentapeptide-transferase</fullName>
        <ecNumber evidence="12 13">2.7.8.13</ecNumber>
    </recommendedName>
    <alternativeName>
        <fullName evidence="12">UDP-MurNAc-pentapeptide phosphotransferase</fullName>
    </alternativeName>
</protein>
<keyword evidence="11 12" id="KW-0961">Cell wall biogenesis/degradation</keyword>
<feature type="transmembrane region" description="Helical" evidence="12">
    <location>
        <begin position="276"/>
        <end position="293"/>
    </location>
</feature>
<keyword evidence="6 12" id="KW-0133">Cell shape</keyword>
<dbReference type="GO" id="GO:0009252">
    <property type="term" value="P:peptidoglycan biosynthetic process"/>
    <property type="evidence" value="ECO:0007669"/>
    <property type="project" value="UniProtKB-UniRule"/>
</dbReference>
<dbReference type="GO" id="GO:0051301">
    <property type="term" value="P:cell division"/>
    <property type="evidence" value="ECO:0007669"/>
    <property type="project" value="UniProtKB-KW"/>
</dbReference>
<comment type="subcellular location">
    <subcellularLocation>
        <location evidence="12">Cell membrane</location>
        <topology evidence="12">Multi-pass membrane protein</topology>
    </subcellularLocation>
    <subcellularLocation>
        <location evidence="1">Membrane</location>
        <topology evidence="1">Multi-pass membrane protein</topology>
    </subcellularLocation>
</comment>
<keyword evidence="4 12" id="KW-0808">Transferase</keyword>
<evidence type="ECO:0000256" key="10">
    <source>
        <dbReference type="ARBA" id="ARBA00023306"/>
    </source>
</evidence>
<dbReference type="InterPro" id="IPR000715">
    <property type="entry name" value="Glycosyl_transferase_4"/>
</dbReference>
<evidence type="ECO:0000256" key="6">
    <source>
        <dbReference type="ARBA" id="ARBA00022960"/>
    </source>
</evidence>
<feature type="transmembrane region" description="Helical" evidence="12">
    <location>
        <begin position="20"/>
        <end position="50"/>
    </location>
</feature>
<comment type="function">
    <text evidence="12">Catalyzes the initial step of the lipid cycle reactions in the biosynthesis of the cell wall peptidoglycan: transfers peptidoglycan precursor phospho-MurNAc-pentapeptide from UDP-MurNAc-pentapeptide onto the lipid carrier undecaprenyl phosphate, yielding undecaprenyl-pyrophosphoryl-MurNAc-pentapeptide, known as lipid I.</text>
</comment>
<keyword evidence="12 14" id="KW-0460">Magnesium</keyword>
<feature type="binding site" evidence="14">
    <location>
        <position position="229"/>
    </location>
    <ligand>
        <name>Mg(2+)</name>
        <dbReference type="ChEBI" id="CHEBI:18420"/>
    </ligand>
</feature>
<organism evidence="15 16">
    <name type="scientific">Dyadobacter luticola</name>
    <dbReference type="NCBI Taxonomy" id="1979387"/>
    <lineage>
        <taxon>Bacteria</taxon>
        <taxon>Pseudomonadati</taxon>
        <taxon>Bacteroidota</taxon>
        <taxon>Cytophagia</taxon>
        <taxon>Cytophagales</taxon>
        <taxon>Spirosomataceae</taxon>
        <taxon>Dyadobacter</taxon>
    </lineage>
</organism>
<comment type="caution">
    <text evidence="15">The sequence shown here is derived from an EMBL/GenBank/DDBJ whole genome shotgun (WGS) entry which is preliminary data.</text>
</comment>
<evidence type="ECO:0000256" key="3">
    <source>
        <dbReference type="ARBA" id="ARBA00022618"/>
    </source>
</evidence>
<keyword evidence="8 12" id="KW-1133">Transmembrane helix</keyword>
<dbReference type="GO" id="GO:0008360">
    <property type="term" value="P:regulation of cell shape"/>
    <property type="evidence" value="ECO:0007669"/>
    <property type="project" value="UniProtKB-KW"/>
</dbReference>
<dbReference type="GO" id="GO:0051992">
    <property type="term" value="F:UDP-N-acetylmuramoyl-L-alanyl-D-glutamyl-meso-2,6-diaminopimelyl-D-alanyl-D-alanine:undecaprenyl-phosphate transferase activity"/>
    <property type="evidence" value="ECO:0007669"/>
    <property type="project" value="RHEA"/>
</dbReference>
<dbReference type="GO" id="GO:0008963">
    <property type="term" value="F:phospho-N-acetylmuramoyl-pentapeptide-transferase activity"/>
    <property type="evidence" value="ECO:0007669"/>
    <property type="project" value="UniProtKB-UniRule"/>
</dbReference>
<feature type="transmembrane region" description="Helical" evidence="12">
    <location>
        <begin position="207"/>
        <end position="225"/>
    </location>
</feature>
<feature type="transmembrane region" description="Helical" evidence="12">
    <location>
        <begin position="136"/>
        <end position="153"/>
    </location>
</feature>
<dbReference type="UniPathway" id="UPA00219"/>
<evidence type="ECO:0000256" key="13">
    <source>
        <dbReference type="NCBIfam" id="TIGR00445"/>
    </source>
</evidence>
<evidence type="ECO:0000256" key="7">
    <source>
        <dbReference type="ARBA" id="ARBA00022984"/>
    </source>
</evidence>
<keyword evidence="7 12" id="KW-0573">Peptidoglycan synthesis</keyword>
<dbReference type="Proteomes" id="UP000306402">
    <property type="component" value="Unassembled WGS sequence"/>
</dbReference>
<evidence type="ECO:0000256" key="14">
    <source>
        <dbReference type="PIRSR" id="PIRSR600715-1"/>
    </source>
</evidence>
<feature type="transmembrane region" description="Helical" evidence="12">
    <location>
        <begin position="381"/>
        <end position="400"/>
    </location>
</feature>
<keyword evidence="10 12" id="KW-0131">Cell cycle</keyword>
<keyword evidence="12 14" id="KW-0479">Metal-binding</keyword>
<evidence type="ECO:0000256" key="5">
    <source>
        <dbReference type="ARBA" id="ARBA00022692"/>
    </source>
</evidence>
<name>A0A5R9KPA9_9BACT</name>
<gene>
    <name evidence="12" type="primary">mraY</name>
    <name evidence="15" type="ORF">FEN17_24445</name>
</gene>
<dbReference type="NCBIfam" id="TIGR00445">
    <property type="entry name" value="mraY"/>
    <property type="match status" value="1"/>
</dbReference>
<evidence type="ECO:0000256" key="4">
    <source>
        <dbReference type="ARBA" id="ARBA00022679"/>
    </source>
</evidence>
<dbReference type="Pfam" id="PF00953">
    <property type="entry name" value="Glycos_transf_4"/>
    <property type="match status" value="1"/>
</dbReference>
<accession>A0A5R9KPA9</accession>
<evidence type="ECO:0000256" key="8">
    <source>
        <dbReference type="ARBA" id="ARBA00022989"/>
    </source>
</evidence>
<comment type="pathway">
    <text evidence="12">Cell wall biogenesis; peptidoglycan biosynthesis.</text>
</comment>
<dbReference type="CDD" id="cd06852">
    <property type="entry name" value="GT_MraY"/>
    <property type="match status" value="1"/>
</dbReference>
<feature type="transmembrane region" description="Helical" evidence="12">
    <location>
        <begin position="98"/>
        <end position="116"/>
    </location>
</feature>
<dbReference type="HAMAP" id="MF_00038">
    <property type="entry name" value="MraY"/>
    <property type="match status" value="1"/>
</dbReference>
<evidence type="ECO:0000256" key="12">
    <source>
        <dbReference type="HAMAP-Rule" id="MF_00038"/>
    </source>
</evidence>
<dbReference type="GO" id="GO:0046872">
    <property type="term" value="F:metal ion binding"/>
    <property type="evidence" value="ECO:0007669"/>
    <property type="project" value="UniProtKB-KW"/>
</dbReference>
<feature type="binding site" evidence="14">
    <location>
        <position position="304"/>
    </location>
    <ligand>
        <name>Mg(2+)</name>
        <dbReference type="ChEBI" id="CHEBI:18420"/>
    </ligand>
</feature>
<feature type="transmembrane region" description="Helical" evidence="12">
    <location>
        <begin position="327"/>
        <end position="350"/>
    </location>
</feature>
<reference evidence="15 16" key="1">
    <citation type="submission" date="2019-05" db="EMBL/GenBank/DDBJ databases">
        <authorList>
            <person name="Qu J.-H."/>
        </authorList>
    </citation>
    <scope>NUCLEOTIDE SEQUENCE [LARGE SCALE GENOMIC DNA]</scope>
    <source>
        <strain evidence="15 16">T17</strain>
    </source>
</reference>
<keyword evidence="12" id="KW-1003">Cell membrane</keyword>
<dbReference type="AlphaFoldDB" id="A0A5R9KPA9"/>
<dbReference type="PANTHER" id="PTHR22926">
    <property type="entry name" value="PHOSPHO-N-ACETYLMURAMOYL-PENTAPEPTIDE-TRANSFERASE"/>
    <property type="match status" value="1"/>
</dbReference>
<dbReference type="EMBL" id="VCEJ01000008">
    <property type="protein sequence ID" value="TLU97944.1"/>
    <property type="molecule type" value="Genomic_DNA"/>
</dbReference>
<comment type="similarity">
    <text evidence="2 12">Belongs to the glycosyltransferase 4 family. MraY subfamily.</text>
</comment>
<keyword evidence="9 12" id="KW-0472">Membrane</keyword>
<keyword evidence="5 12" id="KW-0812">Transmembrane</keyword>